<dbReference type="InterPro" id="IPR008979">
    <property type="entry name" value="Galactose-bd-like_sf"/>
</dbReference>
<evidence type="ECO:0000256" key="1">
    <source>
        <dbReference type="SAM" id="MobiDB-lite"/>
    </source>
</evidence>
<reference evidence="4" key="1">
    <citation type="submission" date="2021-04" db="EMBL/GenBank/DDBJ databases">
        <title>Genome based classification of Actinospica acidithermotolerans sp. nov., an actinobacterium isolated from an Indonesian hot spring.</title>
        <authorList>
            <person name="Kusuma A.B."/>
            <person name="Putra K.E."/>
            <person name="Nafisah S."/>
            <person name="Loh J."/>
            <person name="Nouioui I."/>
            <person name="Goodfellow M."/>
        </authorList>
    </citation>
    <scope>NUCLEOTIDE SEQUENCE</scope>
    <source>
        <strain evidence="4">DSM 45618</strain>
    </source>
</reference>
<dbReference type="InterPro" id="IPR000421">
    <property type="entry name" value="FA58C"/>
</dbReference>
<dbReference type="CDD" id="cd09214">
    <property type="entry name" value="GH64-like"/>
    <property type="match status" value="1"/>
</dbReference>
<dbReference type="PANTHER" id="PTHR45713:SF6">
    <property type="entry name" value="F5_8 TYPE C DOMAIN-CONTAINING PROTEIN"/>
    <property type="match status" value="1"/>
</dbReference>
<dbReference type="PANTHER" id="PTHR45713">
    <property type="entry name" value="FTP DOMAIN-CONTAINING PROTEIN"/>
    <property type="match status" value="1"/>
</dbReference>
<dbReference type="SUPFAM" id="SSF49785">
    <property type="entry name" value="Galactose-binding domain-like"/>
    <property type="match status" value="2"/>
</dbReference>
<name>A0A8J7WJQ2_9ACTN</name>
<protein>
    <submittedName>
        <fullName evidence="4">Discoidin domain-containing protein</fullName>
    </submittedName>
</protein>
<comment type="caution">
    <text evidence="4">The sequence shown here is derived from an EMBL/GenBank/DDBJ whole genome shotgun (WGS) entry which is preliminary data.</text>
</comment>
<dbReference type="EMBL" id="JAGSXH010000028">
    <property type="protein sequence ID" value="MBS2963506.1"/>
    <property type="molecule type" value="Genomic_DNA"/>
</dbReference>
<dbReference type="Pfam" id="PF00754">
    <property type="entry name" value="F5_F8_type_C"/>
    <property type="match status" value="2"/>
</dbReference>
<evidence type="ECO:0000259" key="3">
    <source>
        <dbReference type="PROSITE" id="PS52006"/>
    </source>
</evidence>
<feature type="domain" description="GH64" evidence="3">
    <location>
        <begin position="332"/>
        <end position="609"/>
    </location>
</feature>
<dbReference type="PROSITE" id="PS52006">
    <property type="entry name" value="GH64"/>
    <property type="match status" value="1"/>
</dbReference>
<dbReference type="InterPro" id="IPR051941">
    <property type="entry name" value="BG_Antigen-Binding_Lectin"/>
</dbReference>
<feature type="domain" description="F5/8 type C" evidence="2">
    <location>
        <begin position="36"/>
        <end position="172"/>
    </location>
</feature>
<evidence type="ECO:0000313" key="5">
    <source>
        <dbReference type="Proteomes" id="UP000677913"/>
    </source>
</evidence>
<dbReference type="PROSITE" id="PS50022">
    <property type="entry name" value="FA58C_3"/>
    <property type="match status" value="2"/>
</dbReference>
<dbReference type="AlphaFoldDB" id="A0A8J7WJQ2"/>
<dbReference type="Gene3D" id="2.60.110.10">
    <property type="entry name" value="Thaumatin"/>
    <property type="match status" value="1"/>
</dbReference>
<sequence length="609" mass="64506">MLLVQRPPGRPRRRSRLRALVAAAVVTVTTAGLLTAASMQAEAAPTLLSQGKATTASSLESAAFPASNATDGNTGTRWSSAFSDPQWLEVDLGASASITQVVLQWEAAYATAFQIQTSNDNTTWTTIYSTTTGTGGTQTLNTSGSGRYIRMYGTTRATPYGYSLWEFQVYGTPATGSGCGTTDAALNMPATASSVENASYPASAAVDGNTGTRWSSAFSDPQWLEVDLGGTQSICGVTLIWEAAYATAFQIQTSNDNATWTSIYSTTTGTGGTQTLNTSGSGRYIRMYGTTRATAYGYSLWEFKVFTTGGGSTGGPSPSPSPTGTGGGGGGTGAPPASFWGDTSTIPAATHVLEVKITNQTNGQYPDSQVYWSFNGQTASIAQQQYIDMPANSAGRMYFYLGQPNGQYYDFIEFTVGSTFINVDTTRVDRFGLKLALLVHSHDGSQQQVGESYPVFQESRSQTFSRFQSSVPTEFKQLATDQAPYGIPSPGNDPAFQPGGQYANYMTSYAAANGDTSDTTAQIFGCGGTLSGNPTLCAGLNRHVAQLPSAQQSIPGNFYQAAPANYYAKFWHQNAINGLQYGFPYDDDAGQSSDISVNNPQYMVVAVGW</sequence>
<evidence type="ECO:0000259" key="2">
    <source>
        <dbReference type="PROSITE" id="PS50022"/>
    </source>
</evidence>
<keyword evidence="5" id="KW-1185">Reference proteome</keyword>
<dbReference type="Pfam" id="PF16483">
    <property type="entry name" value="Glyco_hydro_64"/>
    <property type="match status" value="2"/>
</dbReference>
<accession>A0A8J7WJQ2</accession>
<feature type="region of interest" description="Disordered" evidence="1">
    <location>
        <begin position="310"/>
        <end position="340"/>
    </location>
</feature>
<organism evidence="4 5">
    <name type="scientific">Actinocrinis puniceicyclus</name>
    <dbReference type="NCBI Taxonomy" id="977794"/>
    <lineage>
        <taxon>Bacteria</taxon>
        <taxon>Bacillati</taxon>
        <taxon>Actinomycetota</taxon>
        <taxon>Actinomycetes</taxon>
        <taxon>Catenulisporales</taxon>
        <taxon>Actinospicaceae</taxon>
        <taxon>Actinocrinis</taxon>
    </lineage>
</organism>
<feature type="domain" description="F5/8 type C" evidence="2">
    <location>
        <begin position="174"/>
        <end position="308"/>
    </location>
</feature>
<dbReference type="Proteomes" id="UP000677913">
    <property type="component" value="Unassembled WGS sequence"/>
</dbReference>
<proteinExistence type="predicted"/>
<dbReference type="Gene3D" id="2.60.120.260">
    <property type="entry name" value="Galactose-binding domain-like"/>
    <property type="match status" value="2"/>
</dbReference>
<evidence type="ECO:0000313" key="4">
    <source>
        <dbReference type="EMBL" id="MBS2963506.1"/>
    </source>
</evidence>
<gene>
    <name evidence="4" type="ORF">KGA66_10645</name>
</gene>
<dbReference type="InterPro" id="IPR037176">
    <property type="entry name" value="Osmotin/thaumatin-like_sf"/>
</dbReference>
<dbReference type="InterPro" id="IPR032477">
    <property type="entry name" value="Glyco_hydro_64"/>
</dbReference>
<feature type="compositionally biased region" description="Gly residues" evidence="1">
    <location>
        <begin position="324"/>
        <end position="333"/>
    </location>
</feature>